<dbReference type="InterPro" id="IPR058116">
    <property type="entry name" value="SA0570-like"/>
</dbReference>
<name>A0ABZ3EF18_9STAP</name>
<accession>A0ABZ3EF18</accession>
<dbReference type="Proteomes" id="UP001436297">
    <property type="component" value="Chromosome"/>
</dbReference>
<evidence type="ECO:0008006" key="4">
    <source>
        <dbReference type="Google" id="ProtNLM"/>
    </source>
</evidence>
<gene>
    <name evidence="2" type="ORF">QQM35_04765</name>
</gene>
<evidence type="ECO:0000313" key="3">
    <source>
        <dbReference type="Proteomes" id="UP001436297"/>
    </source>
</evidence>
<protein>
    <recommendedName>
        <fullName evidence="4">DUF4309 domain-containing protein</fullName>
    </recommendedName>
</protein>
<keyword evidence="1" id="KW-0732">Signal</keyword>
<dbReference type="RefSeq" id="WP_342610561.1">
    <property type="nucleotide sequence ID" value="NZ_CP128355.1"/>
</dbReference>
<reference evidence="2 3" key="1">
    <citation type="journal article" date="2024" name="Pathogens">
        <title>Staphylococcus hsinchuensis sp. nov., Isolated from Soymilk.</title>
        <authorList>
            <person name="Wang Y.T."/>
            <person name="Lin Y.C."/>
            <person name="Hsieh Y.H."/>
            <person name="Lin Y.T."/>
            <person name="Hamada M."/>
            <person name="Chen C.C."/>
            <person name="Liou J.S."/>
            <person name="Lee A.Y."/>
            <person name="Zhang W.L."/>
            <person name="Chen Y.T."/>
            <person name="Huang C.H."/>
        </authorList>
    </citation>
    <scope>NUCLEOTIDE SEQUENCE [LARGE SCALE GENOMIC DNA]</scope>
    <source>
        <strain evidence="2 3">H164</strain>
    </source>
</reference>
<organism evidence="2 3">
    <name type="scientific">Staphylococcus hsinchuensis</name>
    <dbReference type="NCBI Taxonomy" id="3051183"/>
    <lineage>
        <taxon>Bacteria</taxon>
        <taxon>Bacillati</taxon>
        <taxon>Bacillota</taxon>
        <taxon>Bacilli</taxon>
        <taxon>Bacillales</taxon>
        <taxon>Staphylococcaceae</taxon>
        <taxon>Staphylococcus</taxon>
    </lineage>
</organism>
<evidence type="ECO:0000313" key="2">
    <source>
        <dbReference type="EMBL" id="XAF71409.1"/>
    </source>
</evidence>
<dbReference type="EMBL" id="CP128355">
    <property type="protein sequence ID" value="XAF71409.1"/>
    <property type="molecule type" value="Genomic_DNA"/>
</dbReference>
<feature type="signal peptide" evidence="1">
    <location>
        <begin position="1"/>
        <end position="25"/>
    </location>
</feature>
<sequence>MKKMIAAVLVTGIAVTGVGAGNASAATGNTMHNVEQLQNGDTTLENAKLGDSIQSVLKHNSTPIYSESADGNEHFYEFNKKDGRLVITADGKKNKGHITRISMSYNKTNGPSFEDVKKQLGDDVISRSNYNSVTGNFGYIQDGNVSYQFSSQSPQDKDIKLYRIDIAK</sequence>
<keyword evidence="3" id="KW-1185">Reference proteome</keyword>
<dbReference type="NCBIfam" id="NF047391">
    <property type="entry name" value="SA0570_fam"/>
    <property type="match status" value="1"/>
</dbReference>
<feature type="chain" id="PRO_5047314909" description="DUF4309 domain-containing protein" evidence="1">
    <location>
        <begin position="26"/>
        <end position="168"/>
    </location>
</feature>
<proteinExistence type="predicted"/>
<evidence type="ECO:0000256" key="1">
    <source>
        <dbReference type="SAM" id="SignalP"/>
    </source>
</evidence>